<feature type="compositionally biased region" description="Low complexity" evidence="1">
    <location>
        <begin position="55"/>
        <end position="78"/>
    </location>
</feature>
<dbReference type="VEuPathDB" id="FungiDB:SDRG_07694"/>
<reference evidence="2 3" key="1">
    <citation type="submission" date="2012-04" db="EMBL/GenBank/DDBJ databases">
        <title>The Genome Sequence of Saprolegnia declina VS20.</title>
        <authorList>
            <consortium name="The Broad Institute Genome Sequencing Platform"/>
            <person name="Russ C."/>
            <person name="Nusbaum C."/>
            <person name="Tyler B."/>
            <person name="van West P."/>
            <person name="Dieguez-Uribeondo J."/>
            <person name="de Bruijn I."/>
            <person name="Tripathy S."/>
            <person name="Jiang R."/>
            <person name="Young S.K."/>
            <person name="Zeng Q."/>
            <person name="Gargeya S."/>
            <person name="Fitzgerald M."/>
            <person name="Haas B."/>
            <person name="Abouelleil A."/>
            <person name="Alvarado L."/>
            <person name="Arachchi H.M."/>
            <person name="Berlin A."/>
            <person name="Chapman S.B."/>
            <person name="Goldberg J."/>
            <person name="Griggs A."/>
            <person name="Gujja S."/>
            <person name="Hansen M."/>
            <person name="Howarth C."/>
            <person name="Imamovic A."/>
            <person name="Larimer J."/>
            <person name="McCowen C."/>
            <person name="Montmayeur A."/>
            <person name="Murphy C."/>
            <person name="Neiman D."/>
            <person name="Pearson M."/>
            <person name="Priest M."/>
            <person name="Roberts A."/>
            <person name="Saif S."/>
            <person name="Shea T."/>
            <person name="Sisk P."/>
            <person name="Sykes S."/>
            <person name="Wortman J."/>
            <person name="Nusbaum C."/>
            <person name="Birren B."/>
        </authorList>
    </citation>
    <scope>NUCLEOTIDE SEQUENCE [LARGE SCALE GENOMIC DNA]</scope>
    <source>
        <strain evidence="2 3">VS20</strain>
    </source>
</reference>
<dbReference type="OrthoDB" id="79248at2759"/>
<dbReference type="RefSeq" id="XP_008611767.1">
    <property type="nucleotide sequence ID" value="XM_008613545.1"/>
</dbReference>
<evidence type="ECO:0000313" key="3">
    <source>
        <dbReference type="Proteomes" id="UP000030762"/>
    </source>
</evidence>
<feature type="region of interest" description="Disordered" evidence="1">
    <location>
        <begin position="181"/>
        <end position="264"/>
    </location>
</feature>
<evidence type="ECO:0000313" key="2">
    <source>
        <dbReference type="EMBL" id="EQC34895.1"/>
    </source>
</evidence>
<dbReference type="OMA" id="SEYYKQM"/>
<protein>
    <submittedName>
        <fullName evidence="2">Uncharacterized protein</fullName>
    </submittedName>
</protein>
<dbReference type="Proteomes" id="UP000030762">
    <property type="component" value="Unassembled WGS sequence"/>
</dbReference>
<dbReference type="InParanoid" id="T0QM72"/>
<organism evidence="2 3">
    <name type="scientific">Saprolegnia diclina (strain VS20)</name>
    <dbReference type="NCBI Taxonomy" id="1156394"/>
    <lineage>
        <taxon>Eukaryota</taxon>
        <taxon>Sar</taxon>
        <taxon>Stramenopiles</taxon>
        <taxon>Oomycota</taxon>
        <taxon>Saprolegniomycetes</taxon>
        <taxon>Saprolegniales</taxon>
        <taxon>Saprolegniaceae</taxon>
        <taxon>Saprolegnia</taxon>
    </lineage>
</organism>
<proteinExistence type="predicted"/>
<name>T0QM72_SAPDV</name>
<dbReference type="EMBL" id="JH767153">
    <property type="protein sequence ID" value="EQC34895.1"/>
    <property type="molecule type" value="Genomic_DNA"/>
</dbReference>
<feature type="region of interest" description="Disordered" evidence="1">
    <location>
        <begin position="1"/>
        <end position="93"/>
    </location>
</feature>
<evidence type="ECO:0000256" key="1">
    <source>
        <dbReference type="SAM" id="MobiDB-lite"/>
    </source>
</evidence>
<accession>T0QM72</accession>
<feature type="compositionally biased region" description="Basic and acidic residues" evidence="1">
    <location>
        <begin position="198"/>
        <end position="213"/>
    </location>
</feature>
<feature type="compositionally biased region" description="Basic and acidic residues" evidence="1">
    <location>
        <begin position="14"/>
        <end position="26"/>
    </location>
</feature>
<feature type="compositionally biased region" description="Pro residues" evidence="1">
    <location>
        <begin position="217"/>
        <end position="244"/>
    </location>
</feature>
<feature type="compositionally biased region" description="Low complexity" evidence="1">
    <location>
        <begin position="250"/>
        <end position="261"/>
    </location>
</feature>
<feature type="compositionally biased region" description="Acidic residues" evidence="1">
    <location>
        <begin position="27"/>
        <end position="38"/>
    </location>
</feature>
<keyword evidence="3" id="KW-1185">Reference proteome</keyword>
<gene>
    <name evidence="2" type="ORF">SDRG_07694</name>
</gene>
<dbReference type="AlphaFoldDB" id="T0QM72"/>
<sequence length="485" mass="52844">MAQNYIAQKRLHASSKEEAAAHRQASDDSDVSEPENDSEPATQPRGKQLRFPVPAASTEGSASSEDSDDYASVSSSDSSDSEDEASSAAVPEKEPQYIILGARARKRVRPPNAYYRNMAAYVRGCLLLVRSKTKTDLDDAGHVAFRAALAANDVERVVIADAPPEVAKPVELPVVKPVAVPTTEKPKKERKEKKEKKKKAESEKRSSAKKKEAPSSPVKPAPTTVTPPPKEVAKLPPKPVPVPKSDPIAKRPAPVAEAPPAKKARTAGQFLIASSADVADTARILKEMDELRKEGVSLKHSGDRKTDKSATGVEYLRASIKFLRQALLFSDLKAISKMTNDQVKAAKWGKDSTSTIAQTAALIESTIGLFKLAGNRRLMAVSYKLAAIVYLTSYRLQHNMLYGHYSQLHMAGRSPDGLGAPALSPDQEGMRRLILREMGQVMRGFDFWRYYESTGMSVLPDVTDPVTVDFNVLWDALEVELSASP</sequence>
<dbReference type="eggNOG" id="ENOG502R6MH">
    <property type="taxonomic scope" value="Eukaryota"/>
</dbReference>
<dbReference type="GeneID" id="19948421"/>